<gene>
    <name evidence="1" type="ORF">L6452_02578</name>
</gene>
<sequence>MKRNLVMDRDTDTQSLKLSNNGDEDAKENLDIQLWDNPDFFDTSLSPYQVDEEICNDDNVVEEDSLHDDLSHGFDDDQSDEEDVMKQNDEKGGRSLRFHILSNVYSLHENGITV</sequence>
<evidence type="ECO:0000313" key="1">
    <source>
        <dbReference type="EMBL" id="KAI3771414.1"/>
    </source>
</evidence>
<dbReference type="EMBL" id="CM042047">
    <property type="protein sequence ID" value="KAI3771414.1"/>
    <property type="molecule type" value="Genomic_DNA"/>
</dbReference>
<evidence type="ECO:0000313" key="2">
    <source>
        <dbReference type="Proteomes" id="UP001055879"/>
    </source>
</evidence>
<keyword evidence="2" id="KW-1185">Reference proteome</keyword>
<protein>
    <submittedName>
        <fullName evidence="1">Uncharacterized protein</fullName>
    </submittedName>
</protein>
<proteinExistence type="predicted"/>
<reference evidence="2" key="1">
    <citation type="journal article" date="2022" name="Mol. Ecol. Resour.">
        <title>The genomes of chicory, endive, great burdock and yacon provide insights into Asteraceae palaeo-polyploidization history and plant inulin production.</title>
        <authorList>
            <person name="Fan W."/>
            <person name="Wang S."/>
            <person name="Wang H."/>
            <person name="Wang A."/>
            <person name="Jiang F."/>
            <person name="Liu H."/>
            <person name="Zhao H."/>
            <person name="Xu D."/>
            <person name="Zhang Y."/>
        </authorList>
    </citation>
    <scope>NUCLEOTIDE SEQUENCE [LARGE SCALE GENOMIC DNA]</scope>
    <source>
        <strain evidence="2">cv. Niubang</strain>
    </source>
</reference>
<dbReference type="Proteomes" id="UP001055879">
    <property type="component" value="Linkage Group LG01"/>
</dbReference>
<organism evidence="1 2">
    <name type="scientific">Arctium lappa</name>
    <name type="common">Greater burdock</name>
    <name type="synonym">Lappa major</name>
    <dbReference type="NCBI Taxonomy" id="4217"/>
    <lineage>
        <taxon>Eukaryota</taxon>
        <taxon>Viridiplantae</taxon>
        <taxon>Streptophyta</taxon>
        <taxon>Embryophyta</taxon>
        <taxon>Tracheophyta</taxon>
        <taxon>Spermatophyta</taxon>
        <taxon>Magnoliopsida</taxon>
        <taxon>eudicotyledons</taxon>
        <taxon>Gunneridae</taxon>
        <taxon>Pentapetalae</taxon>
        <taxon>asterids</taxon>
        <taxon>campanulids</taxon>
        <taxon>Asterales</taxon>
        <taxon>Asteraceae</taxon>
        <taxon>Carduoideae</taxon>
        <taxon>Cardueae</taxon>
        <taxon>Arctiinae</taxon>
        <taxon>Arctium</taxon>
    </lineage>
</organism>
<reference evidence="1 2" key="2">
    <citation type="journal article" date="2022" name="Mol. Ecol. Resour.">
        <title>The genomes of chicory, endive, great burdock and yacon provide insights into Asteraceae paleo-polyploidization history and plant inulin production.</title>
        <authorList>
            <person name="Fan W."/>
            <person name="Wang S."/>
            <person name="Wang H."/>
            <person name="Wang A."/>
            <person name="Jiang F."/>
            <person name="Liu H."/>
            <person name="Zhao H."/>
            <person name="Xu D."/>
            <person name="Zhang Y."/>
        </authorList>
    </citation>
    <scope>NUCLEOTIDE SEQUENCE [LARGE SCALE GENOMIC DNA]</scope>
    <source>
        <strain evidence="2">cv. Niubang</strain>
    </source>
</reference>
<accession>A0ACB9FJB5</accession>
<comment type="caution">
    <text evidence="1">The sequence shown here is derived from an EMBL/GenBank/DDBJ whole genome shotgun (WGS) entry which is preliminary data.</text>
</comment>
<name>A0ACB9FJB5_ARCLA</name>